<comment type="caution">
    <text evidence="2">The sequence shown here is derived from an EMBL/GenBank/DDBJ whole genome shotgun (WGS) entry which is preliminary data.</text>
</comment>
<reference evidence="2 3" key="1">
    <citation type="submission" date="2017-03" db="EMBL/GenBank/DDBJ databases">
        <title>Whole genome sequence of Micromonospora wenchangensis, isolated from mangrove soil.</title>
        <authorList>
            <person name="Yang H."/>
        </authorList>
    </citation>
    <scope>NUCLEOTIDE SEQUENCE [LARGE SCALE GENOMIC DNA]</scope>
    <source>
        <strain evidence="2 3">CCTCC AA 2012002</strain>
    </source>
</reference>
<evidence type="ECO:0000256" key="1">
    <source>
        <dbReference type="SAM" id="MobiDB-lite"/>
    </source>
</evidence>
<gene>
    <name evidence="2" type="ORF">B5D80_22355</name>
</gene>
<organism evidence="2 3">
    <name type="scientific">Micromonospora wenchangensis</name>
    <dbReference type="NCBI Taxonomy" id="1185415"/>
    <lineage>
        <taxon>Bacteria</taxon>
        <taxon>Bacillati</taxon>
        <taxon>Actinomycetota</taxon>
        <taxon>Actinomycetes</taxon>
        <taxon>Micromonosporales</taxon>
        <taxon>Micromonosporaceae</taxon>
        <taxon>Micromonospora</taxon>
    </lineage>
</organism>
<dbReference type="RefSeq" id="WP_088645874.1">
    <property type="nucleotide sequence ID" value="NZ_CBDRBW010000005.1"/>
</dbReference>
<dbReference type="OrthoDB" id="3396455at2"/>
<evidence type="ECO:0000313" key="3">
    <source>
        <dbReference type="Proteomes" id="UP000197174"/>
    </source>
</evidence>
<dbReference type="AlphaFoldDB" id="A0A246RHQ0"/>
<name>A0A246RHQ0_9ACTN</name>
<protein>
    <submittedName>
        <fullName evidence="2">Uncharacterized protein</fullName>
    </submittedName>
</protein>
<accession>A0A246RHQ0</accession>
<feature type="region of interest" description="Disordered" evidence="1">
    <location>
        <begin position="1"/>
        <end position="66"/>
    </location>
</feature>
<evidence type="ECO:0000313" key="2">
    <source>
        <dbReference type="EMBL" id="OWV03692.1"/>
    </source>
</evidence>
<proteinExistence type="predicted"/>
<dbReference type="Proteomes" id="UP000197174">
    <property type="component" value="Unassembled WGS sequence"/>
</dbReference>
<dbReference type="EMBL" id="MZMV01000041">
    <property type="protein sequence ID" value="OWV03692.1"/>
    <property type="molecule type" value="Genomic_DNA"/>
</dbReference>
<sequence>MTNVQQPEMRRNGRNPTVQDSKGPGATGHPANRGTSAGDRGRPTPRGQASPYGPGASTAADDSDRS</sequence>
<keyword evidence="3" id="KW-1185">Reference proteome</keyword>